<dbReference type="EMBL" id="BFAV01000159">
    <property type="protein sequence ID" value="GBF35357.1"/>
    <property type="molecule type" value="Genomic_DNA"/>
</dbReference>
<evidence type="ECO:0000313" key="2">
    <source>
        <dbReference type="Proteomes" id="UP000239549"/>
    </source>
</evidence>
<name>A0A2L2XG96_9FIRM</name>
<organism evidence="1 2">
    <name type="scientific">Desulfocucumis palustris</name>
    <dbReference type="NCBI Taxonomy" id="1898651"/>
    <lineage>
        <taxon>Bacteria</taxon>
        <taxon>Bacillati</taxon>
        <taxon>Bacillota</taxon>
        <taxon>Clostridia</taxon>
        <taxon>Eubacteriales</taxon>
        <taxon>Desulfocucumaceae</taxon>
        <taxon>Desulfocucumis</taxon>
    </lineage>
</organism>
<gene>
    <name evidence="1" type="ORF">DCCM_4480</name>
</gene>
<proteinExistence type="predicted"/>
<evidence type="ECO:0000313" key="1">
    <source>
        <dbReference type="EMBL" id="GBF35357.1"/>
    </source>
</evidence>
<accession>A0A2L2XG96</accession>
<comment type="caution">
    <text evidence="1">The sequence shown here is derived from an EMBL/GenBank/DDBJ whole genome shotgun (WGS) entry which is preliminary data.</text>
</comment>
<dbReference type="Proteomes" id="UP000239549">
    <property type="component" value="Unassembled WGS sequence"/>
</dbReference>
<dbReference type="AlphaFoldDB" id="A0A2L2XG96"/>
<protein>
    <submittedName>
        <fullName evidence="1">Uncharacterized protein</fullName>
    </submittedName>
</protein>
<reference evidence="2" key="1">
    <citation type="submission" date="2018-02" db="EMBL/GenBank/DDBJ databases">
        <title>Genome sequence of Desulfocucumis palustris strain NAW-5.</title>
        <authorList>
            <person name="Watanabe M."/>
            <person name="Kojima H."/>
            <person name="Fukui M."/>
        </authorList>
    </citation>
    <scope>NUCLEOTIDE SEQUENCE [LARGE SCALE GENOMIC DNA]</scope>
    <source>
        <strain evidence="2">NAW-5</strain>
    </source>
</reference>
<sequence>MPAAKLSYGQPLAAKPGFTAGAPEERTSGSSLFLRAAPGEIDIIYIVFTFWKFSFYIKLLA</sequence>
<keyword evidence="2" id="KW-1185">Reference proteome</keyword>